<dbReference type="Proteomes" id="UP000789901">
    <property type="component" value="Unassembled WGS sequence"/>
</dbReference>
<gene>
    <name evidence="1" type="ORF">GMARGA_LOCUS45305</name>
</gene>
<keyword evidence="2" id="KW-1185">Reference proteome</keyword>
<name>A0ABN7XRD4_GIGMA</name>
<evidence type="ECO:0000313" key="1">
    <source>
        <dbReference type="EMBL" id="CAG8856484.1"/>
    </source>
</evidence>
<reference evidence="1 2" key="1">
    <citation type="submission" date="2021-06" db="EMBL/GenBank/DDBJ databases">
        <authorList>
            <person name="Kallberg Y."/>
            <person name="Tangrot J."/>
            <person name="Rosling A."/>
        </authorList>
    </citation>
    <scope>NUCLEOTIDE SEQUENCE [LARGE SCALE GENOMIC DNA]</scope>
    <source>
        <strain evidence="1 2">120-4 pot B 10/14</strain>
    </source>
</reference>
<evidence type="ECO:0000313" key="2">
    <source>
        <dbReference type="Proteomes" id="UP000789901"/>
    </source>
</evidence>
<comment type="caution">
    <text evidence="1">The sequence shown here is derived from an EMBL/GenBank/DDBJ whole genome shotgun (WGS) entry which is preliminary data.</text>
</comment>
<protein>
    <submittedName>
        <fullName evidence="1">34617_t:CDS:1</fullName>
    </submittedName>
</protein>
<proteinExistence type="predicted"/>
<sequence>ILAVGEFLALGPNLFMPFFSEAFIMCCSTIVRLRIHSSRMHLISATDCNE</sequence>
<feature type="non-terminal residue" evidence="1">
    <location>
        <position position="1"/>
    </location>
</feature>
<organism evidence="1 2">
    <name type="scientific">Gigaspora margarita</name>
    <dbReference type="NCBI Taxonomy" id="4874"/>
    <lineage>
        <taxon>Eukaryota</taxon>
        <taxon>Fungi</taxon>
        <taxon>Fungi incertae sedis</taxon>
        <taxon>Mucoromycota</taxon>
        <taxon>Glomeromycotina</taxon>
        <taxon>Glomeromycetes</taxon>
        <taxon>Diversisporales</taxon>
        <taxon>Gigasporaceae</taxon>
        <taxon>Gigaspora</taxon>
    </lineage>
</organism>
<feature type="non-terminal residue" evidence="1">
    <location>
        <position position="50"/>
    </location>
</feature>
<dbReference type="EMBL" id="CAJVQB010160603">
    <property type="protein sequence ID" value="CAG8856484.1"/>
    <property type="molecule type" value="Genomic_DNA"/>
</dbReference>
<accession>A0ABN7XRD4</accession>